<accession>A0ABN5ZQW1</accession>
<sequence>MLAFQFAQAARFPRQPGQPGRGRQQRHHDGGDSSANLARGEAREADCQRHYSGPHEKQTRGFGGIFQSLANPWAAGSLMIERISSRVSHDPFL</sequence>
<protein>
    <submittedName>
        <fullName evidence="2">Uncharacterized protein</fullName>
    </submittedName>
</protein>
<organism evidence="2 3">
    <name type="scientific">Mycobacterium marseillense</name>
    <dbReference type="NCBI Taxonomy" id="701042"/>
    <lineage>
        <taxon>Bacteria</taxon>
        <taxon>Bacillati</taxon>
        <taxon>Actinomycetota</taxon>
        <taxon>Actinomycetes</taxon>
        <taxon>Mycobacteriales</taxon>
        <taxon>Mycobacteriaceae</taxon>
        <taxon>Mycobacterium</taxon>
        <taxon>Mycobacterium avium complex (MAC)</taxon>
    </lineage>
</organism>
<evidence type="ECO:0000313" key="3">
    <source>
        <dbReference type="Proteomes" id="UP000466831"/>
    </source>
</evidence>
<name>A0ABN5ZQW1_9MYCO</name>
<proteinExistence type="predicted"/>
<dbReference type="EMBL" id="AP022584">
    <property type="protein sequence ID" value="BBY10986.1"/>
    <property type="molecule type" value="Genomic_DNA"/>
</dbReference>
<dbReference type="Proteomes" id="UP000466831">
    <property type="component" value="Chromosome"/>
</dbReference>
<keyword evidence="3" id="KW-1185">Reference proteome</keyword>
<evidence type="ECO:0000313" key="2">
    <source>
        <dbReference type="EMBL" id="BBY10986.1"/>
    </source>
</evidence>
<feature type="region of interest" description="Disordered" evidence="1">
    <location>
        <begin position="8"/>
        <end position="63"/>
    </location>
</feature>
<evidence type="ECO:0000256" key="1">
    <source>
        <dbReference type="SAM" id="MobiDB-lite"/>
    </source>
</evidence>
<reference evidence="2 3" key="1">
    <citation type="journal article" date="2019" name="Emerg. Microbes Infect.">
        <title>Comprehensive subspecies identification of 175 nontuberculous mycobacteria species based on 7547 genomic profiles.</title>
        <authorList>
            <person name="Matsumoto Y."/>
            <person name="Kinjo T."/>
            <person name="Motooka D."/>
            <person name="Nabeya D."/>
            <person name="Jung N."/>
            <person name="Uechi K."/>
            <person name="Horii T."/>
            <person name="Iida T."/>
            <person name="Fujita J."/>
            <person name="Nakamura S."/>
        </authorList>
    </citation>
    <scope>NUCLEOTIDE SEQUENCE [LARGE SCALE GENOMIC DNA]</scope>
    <source>
        <strain evidence="2 3">JCM 17324</strain>
    </source>
</reference>
<gene>
    <name evidence="2" type="ORF">MMARJ_17260</name>
</gene>
<feature type="compositionally biased region" description="Low complexity" evidence="1">
    <location>
        <begin position="8"/>
        <end position="22"/>
    </location>
</feature>
<feature type="compositionally biased region" description="Basic and acidic residues" evidence="1">
    <location>
        <begin position="40"/>
        <end position="59"/>
    </location>
</feature>